<comment type="caution">
    <text evidence="1">The sequence shown here is derived from an EMBL/GenBank/DDBJ whole genome shotgun (WGS) entry which is preliminary data.</text>
</comment>
<dbReference type="Proteomes" id="UP000661691">
    <property type="component" value="Unassembled WGS sequence"/>
</dbReference>
<organism evidence="1 2">
    <name type="scientific">Polycladospora coralii</name>
    <dbReference type="NCBI Taxonomy" id="2771432"/>
    <lineage>
        <taxon>Bacteria</taxon>
        <taxon>Bacillati</taxon>
        <taxon>Bacillota</taxon>
        <taxon>Bacilli</taxon>
        <taxon>Bacillales</taxon>
        <taxon>Thermoactinomycetaceae</taxon>
        <taxon>Polycladospora</taxon>
    </lineage>
</organism>
<gene>
    <name evidence="1" type="ORF">IC620_06195</name>
</gene>
<sequence length="47" mass="5590">MNKLEAIKILKQETEEKIDVEVIIEYLIEKGYFTVGEIKILGYFRLK</sequence>
<evidence type="ECO:0000313" key="2">
    <source>
        <dbReference type="Proteomes" id="UP000661691"/>
    </source>
</evidence>
<protein>
    <submittedName>
        <fullName evidence="1">Uncharacterized protein</fullName>
    </submittedName>
</protein>
<evidence type="ECO:0000313" key="1">
    <source>
        <dbReference type="EMBL" id="MBD1371949.1"/>
    </source>
</evidence>
<keyword evidence="2" id="KW-1185">Reference proteome</keyword>
<dbReference type="AlphaFoldDB" id="A0A926NE88"/>
<reference evidence="1" key="1">
    <citation type="submission" date="2020-09" db="EMBL/GenBank/DDBJ databases">
        <title>A novel bacterium of genus Hazenella, isolated from South China Sea.</title>
        <authorList>
            <person name="Huang H."/>
            <person name="Mo K."/>
            <person name="Hu Y."/>
        </authorList>
    </citation>
    <scope>NUCLEOTIDE SEQUENCE</scope>
    <source>
        <strain evidence="1">IB182357</strain>
    </source>
</reference>
<name>A0A926NE88_9BACL</name>
<proteinExistence type="predicted"/>
<dbReference type="EMBL" id="JACXAH010000008">
    <property type="protein sequence ID" value="MBD1371949.1"/>
    <property type="molecule type" value="Genomic_DNA"/>
</dbReference>
<dbReference type="RefSeq" id="WP_191141782.1">
    <property type="nucleotide sequence ID" value="NZ_JACXAH010000008.1"/>
</dbReference>
<accession>A0A926NE88</accession>